<gene>
    <name evidence="2" type="ORF">I302_00156</name>
    <name evidence="3" type="ORF">I302_101473</name>
</gene>
<dbReference type="OrthoDB" id="2563704at2759"/>
<dbReference type="InterPro" id="IPR001810">
    <property type="entry name" value="F-box_dom"/>
</dbReference>
<sequence>MPRKLKTIASSVSSPYHPSCASIEILPLELKLRVVSYLSLSDAHNLACSSRSLQNAAESLIWSKVDMTLPVDWDKRILLWEESMPDWWEVEELSPEIQDILVNFKSTMDMEGGSIGTRSQQKDDICWNLRALKFLTRTKQVYRALKNLPSRSQWVKELRIECRPPRVSKLGDLLELIEVIKLVRESIGTLRIGTPDISSREGSRELMDVNDYLKRLELTSPHLSRLHTLEFNLNKMPPEIEIANVLSTVGVSNTQHLILNPRWTSCARADSPMAKQIPSLPSLQTIRANQIHPMSIPTICRLVKAAENLEGIIVDWRDAGYTWGYSSDLLAEAEMKMLQEHKGLRRIEWHGGIQARWWFEKICQSGFDAVEILVESQAIECESETFIENIFMPPFPALKTILIPCRTPKWYRHLSPPDWAKAPPPRNSISPHVISHLRDAPNLLAVQFSCLSTLTIEEVSDSVQWCDKRVNGVLIRSYLNEVTGEEFYHLRRLELLTVQPKIYDSTYKGQYECMKKCQGNEVDHRWVDHLSYKNAMVPPPILKKVYKCSGEKSGWQIPGRGLALPESAWVVLRNWRVKLPDKGIEGRKIVTRRMARDLQ</sequence>
<accession>A0A1B9GCB2</accession>
<dbReference type="SUPFAM" id="SSF81383">
    <property type="entry name" value="F-box domain"/>
    <property type="match status" value="1"/>
</dbReference>
<dbReference type="InterPro" id="IPR036047">
    <property type="entry name" value="F-box-like_dom_sf"/>
</dbReference>
<evidence type="ECO:0000259" key="1">
    <source>
        <dbReference type="Pfam" id="PF00646"/>
    </source>
</evidence>
<evidence type="ECO:0000313" key="3">
    <source>
        <dbReference type="EMBL" id="WVW79504.1"/>
    </source>
</evidence>
<organism evidence="2">
    <name type="scientific">Kwoniella bestiolae CBS 10118</name>
    <dbReference type="NCBI Taxonomy" id="1296100"/>
    <lineage>
        <taxon>Eukaryota</taxon>
        <taxon>Fungi</taxon>
        <taxon>Dikarya</taxon>
        <taxon>Basidiomycota</taxon>
        <taxon>Agaricomycotina</taxon>
        <taxon>Tremellomycetes</taxon>
        <taxon>Tremellales</taxon>
        <taxon>Cryptococcaceae</taxon>
        <taxon>Kwoniella</taxon>
    </lineage>
</organism>
<dbReference type="KEGG" id="kbi:30204555"/>
<dbReference type="GeneID" id="30204555"/>
<keyword evidence="4" id="KW-1185">Reference proteome</keyword>
<reference evidence="2" key="1">
    <citation type="submission" date="2013-07" db="EMBL/GenBank/DDBJ databases">
        <title>The Genome Sequence of Cryptococcus bestiolae CBS10118.</title>
        <authorList>
            <consortium name="The Broad Institute Genome Sequencing Platform"/>
            <person name="Cuomo C."/>
            <person name="Litvintseva A."/>
            <person name="Chen Y."/>
            <person name="Heitman J."/>
            <person name="Sun S."/>
            <person name="Springer D."/>
            <person name="Dromer F."/>
            <person name="Young S.K."/>
            <person name="Zeng Q."/>
            <person name="Gargeya S."/>
            <person name="Fitzgerald M."/>
            <person name="Abouelleil A."/>
            <person name="Alvarado L."/>
            <person name="Berlin A.M."/>
            <person name="Chapman S.B."/>
            <person name="Dewar J."/>
            <person name="Goldberg J."/>
            <person name="Griggs A."/>
            <person name="Gujja S."/>
            <person name="Hansen M."/>
            <person name="Howarth C."/>
            <person name="Imamovic A."/>
            <person name="Larimer J."/>
            <person name="McCowan C."/>
            <person name="Murphy C."/>
            <person name="Pearson M."/>
            <person name="Priest M."/>
            <person name="Roberts A."/>
            <person name="Saif S."/>
            <person name="Shea T."/>
            <person name="Sykes S."/>
            <person name="Wortman J."/>
            <person name="Nusbaum C."/>
            <person name="Birren B."/>
        </authorList>
    </citation>
    <scope>NUCLEOTIDE SEQUENCE [LARGE SCALE GENOMIC DNA]</scope>
    <source>
        <strain evidence="2">CBS 10118</strain>
    </source>
</reference>
<evidence type="ECO:0000313" key="2">
    <source>
        <dbReference type="EMBL" id="OCF28667.1"/>
    </source>
</evidence>
<proteinExistence type="predicted"/>
<dbReference type="RefSeq" id="XP_019049737.1">
    <property type="nucleotide sequence ID" value="XM_019186859.1"/>
</dbReference>
<dbReference type="EMBL" id="KI894018">
    <property type="protein sequence ID" value="OCF28667.1"/>
    <property type="molecule type" value="Genomic_DNA"/>
</dbReference>
<evidence type="ECO:0000313" key="4">
    <source>
        <dbReference type="Proteomes" id="UP000092730"/>
    </source>
</evidence>
<protein>
    <recommendedName>
        <fullName evidence="1">F-box domain-containing protein</fullName>
    </recommendedName>
</protein>
<name>A0A1B9GCB2_9TREE</name>
<dbReference type="Proteomes" id="UP000092730">
    <property type="component" value="Chromosome 1"/>
</dbReference>
<reference evidence="2" key="3">
    <citation type="submission" date="2014-01" db="EMBL/GenBank/DDBJ databases">
        <title>Evolution of pathogenesis and genome organization in the Tremellales.</title>
        <authorList>
            <person name="Cuomo C."/>
            <person name="Litvintseva A."/>
            <person name="Heitman J."/>
            <person name="Chen Y."/>
            <person name="Sun S."/>
            <person name="Springer D."/>
            <person name="Dromer F."/>
            <person name="Young S."/>
            <person name="Zeng Q."/>
            <person name="Chapman S."/>
            <person name="Gujja S."/>
            <person name="Saif S."/>
            <person name="Birren B."/>
        </authorList>
    </citation>
    <scope>NUCLEOTIDE SEQUENCE</scope>
    <source>
        <strain evidence="2">CBS 10118</strain>
    </source>
</reference>
<dbReference type="AlphaFoldDB" id="A0A1B9GCB2"/>
<dbReference type="VEuPathDB" id="FungiDB:I302_00156"/>
<dbReference type="Pfam" id="PF00646">
    <property type="entry name" value="F-box"/>
    <property type="match status" value="1"/>
</dbReference>
<feature type="domain" description="F-box" evidence="1">
    <location>
        <begin position="24"/>
        <end position="60"/>
    </location>
</feature>
<dbReference type="EMBL" id="CP144541">
    <property type="protein sequence ID" value="WVW79504.1"/>
    <property type="molecule type" value="Genomic_DNA"/>
</dbReference>
<reference evidence="3" key="2">
    <citation type="submission" date="2013-07" db="EMBL/GenBank/DDBJ databases">
        <authorList>
            <consortium name="The Broad Institute Genome Sequencing Platform"/>
            <person name="Cuomo C."/>
            <person name="Litvintseva A."/>
            <person name="Chen Y."/>
            <person name="Heitman J."/>
            <person name="Sun S."/>
            <person name="Springer D."/>
            <person name="Dromer F."/>
            <person name="Young S.K."/>
            <person name="Zeng Q."/>
            <person name="Gargeya S."/>
            <person name="Fitzgerald M."/>
            <person name="Abouelleil A."/>
            <person name="Alvarado L."/>
            <person name="Berlin A.M."/>
            <person name="Chapman S.B."/>
            <person name="Dewar J."/>
            <person name="Goldberg J."/>
            <person name="Griggs A."/>
            <person name="Gujja S."/>
            <person name="Hansen M."/>
            <person name="Howarth C."/>
            <person name="Imamovic A."/>
            <person name="Larimer J."/>
            <person name="McCowan C."/>
            <person name="Murphy C."/>
            <person name="Pearson M."/>
            <person name="Priest M."/>
            <person name="Roberts A."/>
            <person name="Saif S."/>
            <person name="Shea T."/>
            <person name="Sykes S."/>
            <person name="Wortman J."/>
            <person name="Nusbaum C."/>
            <person name="Birren B."/>
        </authorList>
    </citation>
    <scope>NUCLEOTIDE SEQUENCE</scope>
    <source>
        <strain evidence="3">CBS 10118</strain>
    </source>
</reference>
<reference evidence="3" key="4">
    <citation type="submission" date="2024-02" db="EMBL/GenBank/DDBJ databases">
        <title>Comparative genomics of Cryptococcus and Kwoniella reveals pathogenesis evolution and contrasting modes of karyotype evolution via chromosome fusion or intercentromeric recombination.</title>
        <authorList>
            <person name="Coelho M.A."/>
            <person name="David-Palma M."/>
            <person name="Shea T."/>
            <person name="Bowers K."/>
            <person name="McGinley-Smith S."/>
            <person name="Mohammad A.W."/>
            <person name="Gnirke A."/>
            <person name="Yurkov A.M."/>
            <person name="Nowrousian M."/>
            <person name="Sun S."/>
            <person name="Cuomo C.A."/>
            <person name="Heitman J."/>
        </authorList>
    </citation>
    <scope>NUCLEOTIDE SEQUENCE</scope>
    <source>
        <strain evidence="3">CBS 10118</strain>
    </source>
</reference>